<proteinExistence type="predicted"/>
<sequence length="266" mass="28998">MRQLSSPSSSAILPTPPVLGNHQDSSISFPSSAISSASDSEIVKKACTLDTFPKFLYIWDHAKSLINFHGQHDTLTSTTGLAGAMQTPSFKTVLSEEELATSLSAAQHAVHTHQPTDSAYGNLQVLRLLWEATVNALEGLLEDGGLDLEVCAWGLVGLAAGYEAPTTTSVAQEKELLSYKNRLKAALISLPSLNSPLSTSSSGVPPQQRLIMLTKARREIHICSNMLIQQFRREGWAGIQWYHGITVAERWLENIGMGKMDADRRQ</sequence>
<dbReference type="EMBL" id="WVTA01000005">
    <property type="protein sequence ID" value="KAK3210133.1"/>
    <property type="molecule type" value="Genomic_DNA"/>
</dbReference>
<organism evidence="1 2">
    <name type="scientific">Pseudopithomyces chartarum</name>
    <dbReference type="NCBI Taxonomy" id="1892770"/>
    <lineage>
        <taxon>Eukaryota</taxon>
        <taxon>Fungi</taxon>
        <taxon>Dikarya</taxon>
        <taxon>Ascomycota</taxon>
        <taxon>Pezizomycotina</taxon>
        <taxon>Dothideomycetes</taxon>
        <taxon>Pleosporomycetidae</taxon>
        <taxon>Pleosporales</taxon>
        <taxon>Massarineae</taxon>
        <taxon>Didymosphaeriaceae</taxon>
        <taxon>Pseudopithomyces</taxon>
    </lineage>
</organism>
<keyword evidence="2" id="KW-1185">Reference proteome</keyword>
<evidence type="ECO:0000313" key="1">
    <source>
        <dbReference type="EMBL" id="KAK3210133.1"/>
    </source>
</evidence>
<dbReference type="Proteomes" id="UP001280581">
    <property type="component" value="Unassembled WGS sequence"/>
</dbReference>
<evidence type="ECO:0000313" key="2">
    <source>
        <dbReference type="Proteomes" id="UP001280581"/>
    </source>
</evidence>
<name>A0AAN6M0U9_9PLEO</name>
<accession>A0AAN6M0U9</accession>
<dbReference type="AlphaFoldDB" id="A0AAN6M0U9"/>
<comment type="caution">
    <text evidence="1">The sequence shown here is derived from an EMBL/GenBank/DDBJ whole genome shotgun (WGS) entry which is preliminary data.</text>
</comment>
<reference evidence="1 2" key="1">
    <citation type="submission" date="2021-02" db="EMBL/GenBank/DDBJ databases">
        <title>Genome assembly of Pseudopithomyces chartarum.</title>
        <authorList>
            <person name="Jauregui R."/>
            <person name="Singh J."/>
            <person name="Voisey C."/>
        </authorList>
    </citation>
    <scope>NUCLEOTIDE SEQUENCE [LARGE SCALE GENOMIC DNA]</scope>
    <source>
        <strain evidence="1 2">AGR01</strain>
    </source>
</reference>
<protein>
    <submittedName>
        <fullName evidence="1">Uncharacterized protein</fullName>
    </submittedName>
</protein>
<gene>
    <name evidence="1" type="ORF">GRF29_44g1723872</name>
</gene>